<dbReference type="GO" id="GO:0016787">
    <property type="term" value="F:hydrolase activity"/>
    <property type="evidence" value="ECO:0007669"/>
    <property type="project" value="UniProtKB-KW"/>
</dbReference>
<proteinExistence type="inferred from homology"/>
<keyword evidence="1" id="KW-0378">Hydrolase</keyword>
<dbReference type="SUPFAM" id="SSF53474">
    <property type="entry name" value="alpha/beta-Hydrolases"/>
    <property type="match status" value="1"/>
</dbReference>
<accession>A0A9P0QVC6</accession>
<organism evidence="4 5">
    <name type="scientific">[Candida] railenensis</name>
    <dbReference type="NCBI Taxonomy" id="45579"/>
    <lineage>
        <taxon>Eukaryota</taxon>
        <taxon>Fungi</taxon>
        <taxon>Dikarya</taxon>
        <taxon>Ascomycota</taxon>
        <taxon>Saccharomycotina</taxon>
        <taxon>Pichiomycetes</taxon>
        <taxon>Debaryomycetaceae</taxon>
        <taxon>Kurtzmaniella</taxon>
    </lineage>
</organism>
<dbReference type="InterPro" id="IPR000639">
    <property type="entry name" value="Epox_hydrolase-like"/>
</dbReference>
<evidence type="ECO:0000256" key="1">
    <source>
        <dbReference type="ARBA" id="ARBA00022801"/>
    </source>
</evidence>
<evidence type="ECO:0000313" key="5">
    <source>
        <dbReference type="Proteomes" id="UP000837801"/>
    </source>
</evidence>
<dbReference type="Pfam" id="PF00561">
    <property type="entry name" value="Abhydrolase_1"/>
    <property type="match status" value="1"/>
</dbReference>
<reference evidence="4" key="1">
    <citation type="submission" date="2022-03" db="EMBL/GenBank/DDBJ databases">
        <authorList>
            <person name="Legras J.-L."/>
            <person name="Devillers H."/>
            <person name="Grondin C."/>
        </authorList>
    </citation>
    <scope>NUCLEOTIDE SEQUENCE</scope>
    <source>
        <strain evidence="4">CLIB 1423</strain>
    </source>
</reference>
<dbReference type="EMBL" id="CAKXYY010000020">
    <property type="protein sequence ID" value="CAH2355020.1"/>
    <property type="molecule type" value="Genomic_DNA"/>
</dbReference>
<gene>
    <name evidence="4" type="ORF">CLIB1423_20S02234</name>
</gene>
<protein>
    <recommendedName>
        <fullName evidence="3">AB hydrolase-1 domain-containing protein</fullName>
    </recommendedName>
</protein>
<comment type="caution">
    <text evidence="4">The sequence shown here is derived from an EMBL/GenBank/DDBJ whole genome shotgun (WGS) entry which is preliminary data.</text>
</comment>
<feature type="domain" description="AB hydrolase-1" evidence="3">
    <location>
        <begin position="34"/>
        <end position="295"/>
    </location>
</feature>
<evidence type="ECO:0000256" key="2">
    <source>
        <dbReference type="ARBA" id="ARBA00038334"/>
    </source>
</evidence>
<comment type="similarity">
    <text evidence="2">Belongs to the AB hydrolase superfamily. Epoxide hydrolase family.</text>
</comment>
<dbReference type="InterPro" id="IPR000073">
    <property type="entry name" value="AB_hydrolase_1"/>
</dbReference>
<dbReference type="PRINTS" id="PR00412">
    <property type="entry name" value="EPOXHYDRLASE"/>
</dbReference>
<evidence type="ECO:0000259" key="3">
    <source>
        <dbReference type="Pfam" id="PF00561"/>
    </source>
</evidence>
<dbReference type="OrthoDB" id="408373at2759"/>
<dbReference type="Proteomes" id="UP000837801">
    <property type="component" value="Unassembled WGS sequence"/>
</dbReference>
<evidence type="ECO:0000313" key="4">
    <source>
        <dbReference type="EMBL" id="CAH2355020.1"/>
    </source>
</evidence>
<dbReference type="PANTHER" id="PTHR43329">
    <property type="entry name" value="EPOXIDE HYDROLASE"/>
    <property type="match status" value="1"/>
</dbReference>
<name>A0A9P0QVC6_9ASCO</name>
<keyword evidence="5" id="KW-1185">Reference proteome</keyword>
<sequence length="310" mass="35334">MNQFTVKLFNGKRTFTTLSSLSDGDILKREYTSVIFLLHGFPDDNTSYNGVWPTLAKDFPQSLILSPMMRGYEQSSQGKDSEYSISDLSKDIYAWINQVVPPEKRSTIPVHLVGHDWGAIAVFRASADYPDLIASASTLAIPYLANIPPYELIWKVPEQLYNSSYMVTMQLSILYKSALTNVAGSNSYLDNLWRYWSPTWNFSPKDIADLKNTITQPGVADSITGYYRCVFNPFNLRQLKWRVDFNKVPTLILGGEKDGCMSKKLYNIEMEKFKNTANVKVQLLSNLGHFLQREDPQKVGEVISDWIKNH</sequence>
<dbReference type="InterPro" id="IPR029058">
    <property type="entry name" value="AB_hydrolase_fold"/>
</dbReference>
<dbReference type="AlphaFoldDB" id="A0A9P0QVC6"/>
<dbReference type="Gene3D" id="3.40.50.1820">
    <property type="entry name" value="alpha/beta hydrolase"/>
    <property type="match status" value="1"/>
</dbReference>